<gene>
    <name evidence="4" type="ORF">C8D99_1154</name>
</gene>
<evidence type="ECO:0000256" key="1">
    <source>
        <dbReference type="ARBA" id="ARBA00007435"/>
    </source>
</evidence>
<protein>
    <submittedName>
        <fullName evidence="4">Putative endonuclease</fullName>
    </submittedName>
</protein>
<evidence type="ECO:0000313" key="5">
    <source>
        <dbReference type="Proteomes" id="UP000295066"/>
    </source>
</evidence>
<comment type="similarity">
    <text evidence="1">Belongs to the UPF0213 family.</text>
</comment>
<dbReference type="InterPro" id="IPR035901">
    <property type="entry name" value="GIY-YIG_endonuc_sf"/>
</dbReference>
<comment type="caution">
    <text evidence="4">The sequence shown here is derived from an EMBL/GenBank/DDBJ whole genome shotgun (WGS) entry which is preliminary data.</text>
</comment>
<keyword evidence="4" id="KW-0378">Hydrolase</keyword>
<feature type="region of interest" description="Disordered" evidence="2">
    <location>
        <begin position="83"/>
        <end position="104"/>
    </location>
</feature>
<dbReference type="SUPFAM" id="SSF82771">
    <property type="entry name" value="GIY-YIG endonuclease"/>
    <property type="match status" value="1"/>
</dbReference>
<dbReference type="RefSeq" id="WP_133958136.1">
    <property type="nucleotide sequence ID" value="NZ_SORI01000015.1"/>
</dbReference>
<dbReference type="Pfam" id="PF01541">
    <property type="entry name" value="GIY-YIG"/>
    <property type="match status" value="1"/>
</dbReference>
<dbReference type="PANTHER" id="PTHR34477">
    <property type="entry name" value="UPF0213 PROTEIN YHBQ"/>
    <property type="match status" value="1"/>
</dbReference>
<dbReference type="GO" id="GO:0004519">
    <property type="term" value="F:endonuclease activity"/>
    <property type="evidence" value="ECO:0007669"/>
    <property type="project" value="UniProtKB-KW"/>
</dbReference>
<dbReference type="Proteomes" id="UP000295066">
    <property type="component" value="Unassembled WGS sequence"/>
</dbReference>
<dbReference type="Gene3D" id="3.40.1440.10">
    <property type="entry name" value="GIY-YIG endonuclease"/>
    <property type="match status" value="1"/>
</dbReference>
<keyword evidence="5" id="KW-1185">Reference proteome</keyword>
<keyword evidence="4" id="KW-0255">Endonuclease</keyword>
<accession>A0A4R8M640</accession>
<dbReference type="InterPro" id="IPR000305">
    <property type="entry name" value="GIY-YIG_endonuc"/>
</dbReference>
<feature type="domain" description="GIY-YIG" evidence="3">
    <location>
        <begin position="3"/>
        <end position="79"/>
    </location>
</feature>
<dbReference type="InterPro" id="IPR050190">
    <property type="entry name" value="UPF0213_domain"/>
</dbReference>
<dbReference type="SMART" id="SM00465">
    <property type="entry name" value="GIYc"/>
    <property type="match status" value="1"/>
</dbReference>
<organism evidence="4 5">
    <name type="scientific">Aminivibrio pyruvatiphilus</name>
    <dbReference type="NCBI Taxonomy" id="1005740"/>
    <lineage>
        <taxon>Bacteria</taxon>
        <taxon>Thermotogati</taxon>
        <taxon>Synergistota</taxon>
        <taxon>Synergistia</taxon>
        <taxon>Synergistales</taxon>
        <taxon>Aminobacteriaceae</taxon>
        <taxon>Aminivibrio</taxon>
    </lineage>
</organism>
<sequence>MERSYYVYLLANANNRVLYTGVTNNLKRRLFEHKRGLVEGFTKKYRVHKLVYFEETNDVNTAIAREKEIKGWIRAKKNALVEKENSGWSDLSKGWEVDSSLPEK</sequence>
<keyword evidence="4" id="KW-0540">Nuclease</keyword>
<proteinExistence type="inferred from homology"/>
<dbReference type="PROSITE" id="PS50164">
    <property type="entry name" value="GIY_YIG"/>
    <property type="match status" value="1"/>
</dbReference>
<evidence type="ECO:0000313" key="4">
    <source>
        <dbReference type="EMBL" id="TDY57986.1"/>
    </source>
</evidence>
<reference evidence="4 5" key="1">
    <citation type="submission" date="2019-03" db="EMBL/GenBank/DDBJ databases">
        <title>Genomic Encyclopedia of Type Strains, Phase IV (KMG-IV): sequencing the most valuable type-strain genomes for metagenomic binning, comparative biology and taxonomic classification.</title>
        <authorList>
            <person name="Goeker M."/>
        </authorList>
    </citation>
    <scope>NUCLEOTIDE SEQUENCE [LARGE SCALE GENOMIC DNA]</scope>
    <source>
        <strain evidence="4 5">DSM 25964</strain>
    </source>
</reference>
<dbReference type="OrthoDB" id="9807770at2"/>
<evidence type="ECO:0000259" key="3">
    <source>
        <dbReference type="PROSITE" id="PS50164"/>
    </source>
</evidence>
<evidence type="ECO:0000256" key="2">
    <source>
        <dbReference type="SAM" id="MobiDB-lite"/>
    </source>
</evidence>
<dbReference type="AlphaFoldDB" id="A0A4R8M640"/>
<feature type="compositionally biased region" description="Basic and acidic residues" evidence="2">
    <location>
        <begin position="93"/>
        <end position="104"/>
    </location>
</feature>
<dbReference type="EMBL" id="SORI01000015">
    <property type="protein sequence ID" value="TDY57986.1"/>
    <property type="molecule type" value="Genomic_DNA"/>
</dbReference>
<dbReference type="PANTHER" id="PTHR34477:SF5">
    <property type="entry name" value="BSL5627 PROTEIN"/>
    <property type="match status" value="1"/>
</dbReference>
<dbReference type="CDD" id="cd10448">
    <property type="entry name" value="GIY-YIG_unchar_3"/>
    <property type="match status" value="1"/>
</dbReference>
<name>A0A4R8M640_9BACT</name>